<organism evidence="9">
    <name type="scientific">Notodromas monacha</name>
    <dbReference type="NCBI Taxonomy" id="399045"/>
    <lineage>
        <taxon>Eukaryota</taxon>
        <taxon>Metazoa</taxon>
        <taxon>Ecdysozoa</taxon>
        <taxon>Arthropoda</taxon>
        <taxon>Crustacea</taxon>
        <taxon>Oligostraca</taxon>
        <taxon>Ostracoda</taxon>
        <taxon>Podocopa</taxon>
        <taxon>Podocopida</taxon>
        <taxon>Cypridocopina</taxon>
        <taxon>Cypridoidea</taxon>
        <taxon>Cyprididae</taxon>
        <taxon>Notodromas</taxon>
    </lineage>
</organism>
<accession>A0A7R9G8U5</accession>
<dbReference type="EMBL" id="CAJPEX010000135">
    <property type="protein sequence ID" value="CAG0913640.1"/>
    <property type="molecule type" value="Genomic_DNA"/>
</dbReference>
<dbReference type="SUPFAM" id="SSF52540">
    <property type="entry name" value="P-loop containing nucleoside triphosphate hydrolases"/>
    <property type="match status" value="1"/>
</dbReference>
<proteinExistence type="inferred from homology"/>
<feature type="binding site" evidence="5">
    <location>
        <begin position="160"/>
        <end position="167"/>
    </location>
    <ligand>
        <name>ATP</name>
        <dbReference type="ChEBI" id="CHEBI:30616"/>
    </ligand>
</feature>
<keyword evidence="4" id="KW-0963">Cytoplasm</keyword>
<dbReference type="InterPro" id="IPR001752">
    <property type="entry name" value="Kinesin_motor_dom"/>
</dbReference>
<evidence type="ECO:0000256" key="1">
    <source>
        <dbReference type="ARBA" id="ARBA00004245"/>
    </source>
</evidence>
<dbReference type="InterPro" id="IPR036961">
    <property type="entry name" value="Kinesin_motor_dom_sf"/>
</dbReference>
<evidence type="ECO:0000313" key="10">
    <source>
        <dbReference type="Proteomes" id="UP000678499"/>
    </source>
</evidence>
<evidence type="ECO:0000256" key="5">
    <source>
        <dbReference type="PROSITE-ProRule" id="PRU00283"/>
    </source>
</evidence>
<reference evidence="9" key="1">
    <citation type="submission" date="2020-11" db="EMBL/GenBank/DDBJ databases">
        <authorList>
            <person name="Tran Van P."/>
        </authorList>
    </citation>
    <scope>NUCLEOTIDE SEQUENCE</scope>
</reference>
<evidence type="ECO:0000259" key="8">
    <source>
        <dbReference type="PROSITE" id="PS50067"/>
    </source>
</evidence>
<keyword evidence="3 5" id="KW-0067">ATP-binding</keyword>
<dbReference type="PANTHER" id="PTHR47968:SF65">
    <property type="entry name" value="KINESIN MOTOR DOMAIN-CONTAINING PROTEIN"/>
    <property type="match status" value="1"/>
</dbReference>
<keyword evidence="2 5" id="KW-0547">Nucleotide-binding</keyword>
<dbReference type="OrthoDB" id="3176171at2759"/>
<name>A0A7R9G8U5_9CRUS</name>
<dbReference type="GO" id="GO:0007018">
    <property type="term" value="P:microtubule-based movement"/>
    <property type="evidence" value="ECO:0007669"/>
    <property type="project" value="InterPro"/>
</dbReference>
<dbReference type="EMBL" id="OA882172">
    <property type="protein sequence ID" value="CAD7273488.1"/>
    <property type="molecule type" value="Genomic_DNA"/>
</dbReference>
<dbReference type="InterPro" id="IPR019821">
    <property type="entry name" value="Kinesin_motor_CS"/>
</dbReference>
<comment type="subcellular location">
    <subcellularLocation>
        <location evidence="1">Cytoplasm</location>
        <location evidence="1">Cytoskeleton</location>
    </subcellularLocation>
</comment>
<dbReference type="InterPro" id="IPR027417">
    <property type="entry name" value="P-loop_NTPase"/>
</dbReference>
<keyword evidence="10" id="KW-1185">Reference proteome</keyword>
<dbReference type="Gene3D" id="3.40.850.10">
    <property type="entry name" value="Kinesin motor domain"/>
    <property type="match status" value="1"/>
</dbReference>
<protein>
    <recommendedName>
        <fullName evidence="6">Kinesin-like protein</fullName>
    </recommendedName>
</protein>
<feature type="domain" description="Kinesin motor" evidence="8">
    <location>
        <begin position="56"/>
        <end position="404"/>
    </location>
</feature>
<evidence type="ECO:0000313" key="9">
    <source>
        <dbReference type="EMBL" id="CAD7273488.1"/>
    </source>
</evidence>
<evidence type="ECO:0000256" key="7">
    <source>
        <dbReference type="SAM" id="Coils"/>
    </source>
</evidence>
<dbReference type="PROSITE" id="PS00411">
    <property type="entry name" value="KINESIN_MOTOR_1"/>
    <property type="match status" value="1"/>
</dbReference>
<evidence type="ECO:0000256" key="2">
    <source>
        <dbReference type="ARBA" id="ARBA00022741"/>
    </source>
</evidence>
<dbReference type="GO" id="GO:0005524">
    <property type="term" value="F:ATP binding"/>
    <property type="evidence" value="ECO:0007669"/>
    <property type="project" value="UniProtKB-UniRule"/>
</dbReference>
<feature type="coiled-coil region" evidence="7">
    <location>
        <begin position="426"/>
        <end position="460"/>
    </location>
</feature>
<comment type="similarity">
    <text evidence="5 6">Belongs to the TRAFAC class myosin-kinesin ATPase superfamily. Kinesin family.</text>
</comment>
<dbReference type="SMART" id="SM00129">
    <property type="entry name" value="KISc"/>
    <property type="match status" value="1"/>
</dbReference>
<dbReference type="PROSITE" id="PS50067">
    <property type="entry name" value="KINESIN_MOTOR_2"/>
    <property type="match status" value="1"/>
</dbReference>
<dbReference type="InterPro" id="IPR027640">
    <property type="entry name" value="Kinesin-like_fam"/>
</dbReference>
<keyword evidence="7" id="KW-0175">Coiled coil</keyword>
<sequence>MALIRRSVNSKAGRTRLLCSPLRSKKASVLVGAARKRRSFQATIVRTPKAKSTSSYVKVAVRVRPRNDRESGNETAKTVVKPFQNCILFDPDVEDEKVFFHNGRMRQVPSAARKRHQNITYSYDHVFSESDTNSEVFSQTMTEVIEKVLEGYNGSVFAYGATGAGKTHTMLGRGNDPGITFLTAAELFRRTQERSTMSAEFQVSYLEVYNELVYDLIESERVPLQILDDGQVVSVKGLSWHTPKTPDELLDMLVKGNENRSQSGTVVNKDSSRSHAVFTIQLIQRELVSEEGMECMEMPRSRYSKLVLVDLAGSERAAATASTGARFKEGTNINKSLLALGRCINDLVEGKGHVNYRGSKLTRLLKDCLGGNCRTVMLAAVSPTSLQFGDTKNTLEYASRARKITCSLKQNVRTVTQSTAECLKVISELTADLAQSRRQNAELEAELAQVREERNIARAERDACKVALANQSENSSISMFEDQLVPLEEAFRTQRMLDVQLHEVFLEKSSGHFRLERAKVVESQLDYMRLLTDERKRKQDFSRLRTQIDQILSRVGVKEQELRFAMQENANSITSAIDAIKTRVESMQGPFAKKDKTPLVLRLVEGIQAKFAAQAANATERHYKFLLSEAERELCHYQRLSTSSFQLLKRSCLLAQASGRDAAIANLINSLYDIVFRRDGIHFDDELRPVEQNGDVAILPNNILLSFGQDSDGVRGFIPPFPSSPAALFKQVDVEVEEVEEPVSSTTVCLKPEMKEKWIKVTDQSDSEAMERVEGSVADLPDDVSVDEFKGEWSNLVSSTPFVRPTKPAQEPLRLYGQR</sequence>
<dbReference type="AlphaFoldDB" id="A0A7R9G8U5"/>
<evidence type="ECO:0000256" key="4">
    <source>
        <dbReference type="ARBA" id="ARBA00023212"/>
    </source>
</evidence>
<keyword evidence="6" id="KW-0493">Microtubule</keyword>
<dbReference type="PANTHER" id="PTHR47968">
    <property type="entry name" value="CENTROMERE PROTEIN E"/>
    <property type="match status" value="1"/>
</dbReference>
<evidence type="ECO:0000256" key="6">
    <source>
        <dbReference type="RuleBase" id="RU000394"/>
    </source>
</evidence>
<keyword evidence="4" id="KW-0206">Cytoskeleton</keyword>
<dbReference type="GO" id="GO:0003777">
    <property type="term" value="F:microtubule motor activity"/>
    <property type="evidence" value="ECO:0007669"/>
    <property type="project" value="InterPro"/>
</dbReference>
<dbReference type="PRINTS" id="PR00380">
    <property type="entry name" value="KINESINHEAVY"/>
</dbReference>
<gene>
    <name evidence="9" type="ORF">NMOB1V02_LOCUS1372</name>
</gene>
<keyword evidence="5 6" id="KW-0505">Motor protein</keyword>
<dbReference type="Proteomes" id="UP000678499">
    <property type="component" value="Unassembled WGS sequence"/>
</dbReference>
<evidence type="ECO:0000256" key="3">
    <source>
        <dbReference type="ARBA" id="ARBA00022840"/>
    </source>
</evidence>
<dbReference type="GO" id="GO:0008017">
    <property type="term" value="F:microtubule binding"/>
    <property type="evidence" value="ECO:0007669"/>
    <property type="project" value="InterPro"/>
</dbReference>
<dbReference type="Pfam" id="PF00225">
    <property type="entry name" value="Kinesin"/>
    <property type="match status" value="1"/>
</dbReference>
<dbReference type="GO" id="GO:0005874">
    <property type="term" value="C:microtubule"/>
    <property type="evidence" value="ECO:0007669"/>
    <property type="project" value="UniProtKB-KW"/>
</dbReference>